<comment type="caution">
    <text evidence="9">The sequence shown here is derived from an EMBL/GenBank/DDBJ whole genome shotgun (WGS) entry which is preliminary data.</text>
</comment>
<dbReference type="InterPro" id="IPR035906">
    <property type="entry name" value="MetI-like_sf"/>
</dbReference>
<gene>
    <name evidence="9" type="ORF">G195_003903</name>
</gene>
<feature type="transmembrane region" description="Helical" evidence="7">
    <location>
        <begin position="137"/>
        <end position="156"/>
    </location>
</feature>
<evidence type="ECO:0000256" key="4">
    <source>
        <dbReference type="ARBA" id="ARBA00022692"/>
    </source>
</evidence>
<organism evidence="9 10">
    <name type="scientific">Phytophthora kernoviae 00238/432</name>
    <dbReference type="NCBI Taxonomy" id="1284355"/>
    <lineage>
        <taxon>Eukaryota</taxon>
        <taxon>Sar</taxon>
        <taxon>Stramenopiles</taxon>
        <taxon>Oomycota</taxon>
        <taxon>Peronosporomycetes</taxon>
        <taxon>Peronosporales</taxon>
        <taxon>Peronosporaceae</taxon>
        <taxon>Phytophthora</taxon>
    </lineage>
</organism>
<dbReference type="AlphaFoldDB" id="A0A8J4WEZ1"/>
<evidence type="ECO:0000313" key="10">
    <source>
        <dbReference type="Proteomes" id="UP000702964"/>
    </source>
</evidence>
<evidence type="ECO:0000256" key="2">
    <source>
        <dbReference type="ARBA" id="ARBA00022448"/>
    </source>
</evidence>
<evidence type="ECO:0000256" key="7">
    <source>
        <dbReference type="SAM" id="Phobius"/>
    </source>
</evidence>
<dbReference type="Pfam" id="PF00528">
    <property type="entry name" value="BPD_transp_1"/>
    <property type="match status" value="2"/>
</dbReference>
<dbReference type="EMBL" id="AOFI03000051">
    <property type="protein sequence ID" value="KAF4323094.1"/>
    <property type="molecule type" value="Genomic_DNA"/>
</dbReference>
<feature type="domain" description="ABC transmembrane type-1" evidence="8">
    <location>
        <begin position="16"/>
        <end position="79"/>
    </location>
</feature>
<keyword evidence="4 7" id="KW-0812">Transmembrane</keyword>
<dbReference type="SUPFAM" id="SSF161098">
    <property type="entry name" value="MetI-like"/>
    <property type="match status" value="2"/>
</dbReference>
<dbReference type="Proteomes" id="UP000702964">
    <property type="component" value="Unassembled WGS sequence"/>
</dbReference>
<keyword evidence="6 7" id="KW-0472">Membrane</keyword>
<comment type="subcellular location">
    <subcellularLocation>
        <location evidence="1">Cell membrane</location>
        <topology evidence="1">Multi-pass membrane protein</topology>
    </subcellularLocation>
</comment>
<evidence type="ECO:0000256" key="3">
    <source>
        <dbReference type="ARBA" id="ARBA00022475"/>
    </source>
</evidence>
<evidence type="ECO:0000313" key="9">
    <source>
        <dbReference type="EMBL" id="KAF4323094.1"/>
    </source>
</evidence>
<dbReference type="PANTHER" id="PTHR43744">
    <property type="entry name" value="ABC TRANSPORTER PERMEASE PROTEIN MG189-RELATED-RELATED"/>
    <property type="match status" value="1"/>
</dbReference>
<evidence type="ECO:0000256" key="5">
    <source>
        <dbReference type="ARBA" id="ARBA00022989"/>
    </source>
</evidence>
<keyword evidence="2" id="KW-0813">Transport</keyword>
<reference evidence="9" key="1">
    <citation type="journal article" date="2015" name="Genom Data">
        <title>Draft genome sequences of Phytophthora kernoviae and Phytophthora ramorum lineage EU2 from Scotland.</title>
        <authorList>
            <person name="Sambles C."/>
            <person name="Schlenzig A."/>
            <person name="O'Neill P."/>
            <person name="Grant M."/>
            <person name="Studholme D.J."/>
        </authorList>
    </citation>
    <scope>NUCLEOTIDE SEQUENCE</scope>
    <source>
        <strain evidence="9">00238/432</strain>
    </source>
</reference>
<keyword evidence="3" id="KW-1003">Cell membrane</keyword>
<evidence type="ECO:0000256" key="1">
    <source>
        <dbReference type="ARBA" id="ARBA00004651"/>
    </source>
</evidence>
<feature type="transmembrane region" description="Helical" evidence="7">
    <location>
        <begin position="286"/>
        <end position="306"/>
    </location>
</feature>
<dbReference type="PANTHER" id="PTHR43744:SF9">
    <property type="entry name" value="POLYGALACTURONAN_RHAMNOGALACTURONAN TRANSPORT SYSTEM PERMEASE PROTEIN YTCP"/>
    <property type="match status" value="1"/>
</dbReference>
<feature type="transmembrane region" description="Helical" evidence="7">
    <location>
        <begin position="209"/>
        <end position="232"/>
    </location>
</feature>
<dbReference type="Gene3D" id="1.10.3720.10">
    <property type="entry name" value="MetI-like"/>
    <property type="match status" value="2"/>
</dbReference>
<keyword evidence="5 7" id="KW-1133">Transmembrane helix</keyword>
<dbReference type="GO" id="GO:0055085">
    <property type="term" value="P:transmembrane transport"/>
    <property type="evidence" value="ECO:0007669"/>
    <property type="project" value="InterPro"/>
</dbReference>
<feature type="domain" description="ABC transmembrane type-1" evidence="8">
    <location>
        <begin position="147"/>
        <end position="314"/>
    </location>
</feature>
<dbReference type="CDD" id="cd06261">
    <property type="entry name" value="TM_PBP2"/>
    <property type="match status" value="1"/>
</dbReference>
<evidence type="ECO:0000259" key="8">
    <source>
        <dbReference type="Pfam" id="PF00528"/>
    </source>
</evidence>
<evidence type="ECO:0000256" key="6">
    <source>
        <dbReference type="ARBA" id="ARBA00023136"/>
    </source>
</evidence>
<sequence>MGDPDWFRPVYVLSEIWQSTGWGTIIYLAALTTISPELHESAVVDGANKFQRILHIDIPGIMPTAVILLILSTGLAIIIYPLYFVVLASVTDPSAVQMTLFWPEKFSLEGYKKILDSDNLWVAYALSRKDMEGRNTIMLVITFTMFFSGGLIPTYLTVKELGLLDSVWAMVIPNAVGAWNLIIARTFFQSTIPDELLEAAKIDGCSDAKFFWMMVLPLSQALIAIMVLFYGVAHWNSYFNALIYLRDQELFPLQLVLRSILIENQIHNDMMTDLSSMGDQLRAAELIKYGMIIIAALPLLILYPFLQNYFVKGVMIGSIKG</sequence>
<dbReference type="InterPro" id="IPR000515">
    <property type="entry name" value="MetI-like"/>
</dbReference>
<dbReference type="GO" id="GO:0005886">
    <property type="term" value="C:plasma membrane"/>
    <property type="evidence" value="ECO:0007669"/>
    <property type="project" value="UniProtKB-SubCell"/>
</dbReference>
<proteinExistence type="predicted"/>
<reference evidence="9" key="2">
    <citation type="submission" date="2020-02" db="EMBL/GenBank/DDBJ databases">
        <authorList>
            <person name="Studholme D.J."/>
        </authorList>
    </citation>
    <scope>NUCLEOTIDE SEQUENCE</scope>
    <source>
        <strain evidence="9">00238/432</strain>
    </source>
</reference>
<feature type="transmembrane region" description="Helical" evidence="7">
    <location>
        <begin position="65"/>
        <end position="90"/>
    </location>
</feature>
<name>A0A8J4WEZ1_9STRA</name>
<protein>
    <recommendedName>
        <fullName evidence="8">ABC transmembrane type-1 domain-containing protein</fullName>
    </recommendedName>
</protein>
<feature type="transmembrane region" description="Helical" evidence="7">
    <location>
        <begin position="168"/>
        <end position="188"/>
    </location>
</feature>
<accession>A0A8J4WEZ1</accession>